<dbReference type="Proteomes" id="UP000679126">
    <property type="component" value="Unassembled WGS sequence"/>
</dbReference>
<evidence type="ECO:0000256" key="1">
    <source>
        <dbReference type="SAM" id="SignalP"/>
    </source>
</evidence>
<evidence type="ECO:0008006" key="4">
    <source>
        <dbReference type="Google" id="ProtNLM"/>
    </source>
</evidence>
<proteinExistence type="predicted"/>
<protein>
    <recommendedName>
        <fullName evidence="4">Outer membrane protein beta-barrel domain-containing protein</fullName>
    </recommendedName>
</protein>
<comment type="caution">
    <text evidence="2">The sequence shown here is derived from an EMBL/GenBank/DDBJ whole genome shotgun (WGS) entry which is preliminary data.</text>
</comment>
<feature type="chain" id="PRO_5046817344" description="Outer membrane protein beta-barrel domain-containing protein" evidence="1">
    <location>
        <begin position="20"/>
        <end position="206"/>
    </location>
</feature>
<name>A0ABS3Y9Y7_9BACT</name>
<dbReference type="EMBL" id="JAGHKP010000001">
    <property type="protein sequence ID" value="MBO9151491.1"/>
    <property type="molecule type" value="Genomic_DNA"/>
</dbReference>
<keyword evidence="1" id="KW-0732">Signal</keyword>
<organism evidence="2 3">
    <name type="scientific">Chitinophaga chungangae</name>
    <dbReference type="NCBI Taxonomy" id="2821488"/>
    <lineage>
        <taxon>Bacteria</taxon>
        <taxon>Pseudomonadati</taxon>
        <taxon>Bacteroidota</taxon>
        <taxon>Chitinophagia</taxon>
        <taxon>Chitinophagales</taxon>
        <taxon>Chitinophagaceae</taxon>
        <taxon>Chitinophaga</taxon>
    </lineage>
</organism>
<evidence type="ECO:0000313" key="2">
    <source>
        <dbReference type="EMBL" id="MBO9151491.1"/>
    </source>
</evidence>
<sequence length="206" mass="21845">MKKLLLLAAVCFSAATAFSQSFTHGVGVTVMVDKMQDLDARPGFGFTYSPRFNFAESESMSVSVGIPISVALAGSYSGTYNSRSGWEEDPYMSGDGSVAVFLNAPVMLNLNFGAGSSRDNESRLGAFVGAGFGLHWSASTDQVFYDEAGNPDYRNTGGTVFGPAGNAGMRIGVGNSGKNIEIKLSYYRGLDDNKLNLFGLAGIFNF</sequence>
<reference evidence="3" key="1">
    <citation type="submission" date="2021-03" db="EMBL/GenBank/DDBJ databases">
        <title>Assistant Professor.</title>
        <authorList>
            <person name="Huq M.A."/>
        </authorList>
    </citation>
    <scope>NUCLEOTIDE SEQUENCE [LARGE SCALE GENOMIC DNA]</scope>
    <source>
        <strain evidence="3">MAH-28</strain>
    </source>
</reference>
<gene>
    <name evidence="2" type="ORF">J7I43_04680</name>
</gene>
<accession>A0ABS3Y9Y7</accession>
<keyword evidence="3" id="KW-1185">Reference proteome</keyword>
<dbReference type="RefSeq" id="WP_209143744.1">
    <property type="nucleotide sequence ID" value="NZ_JAGHKP010000001.1"/>
</dbReference>
<feature type="signal peptide" evidence="1">
    <location>
        <begin position="1"/>
        <end position="19"/>
    </location>
</feature>
<evidence type="ECO:0000313" key="3">
    <source>
        <dbReference type="Proteomes" id="UP000679126"/>
    </source>
</evidence>